<dbReference type="InterPro" id="IPR038765">
    <property type="entry name" value="Papain-like_cys_pep_sf"/>
</dbReference>
<dbReference type="InterPro" id="IPR002999">
    <property type="entry name" value="Tudor"/>
</dbReference>
<evidence type="ECO:0000259" key="3">
    <source>
        <dbReference type="PROSITE" id="PS50802"/>
    </source>
</evidence>
<keyword evidence="5" id="KW-1185">Reference proteome</keyword>
<dbReference type="InterPro" id="IPR049770">
    <property type="entry name" value="OTU_Tudor"/>
</dbReference>
<feature type="domain" description="Tudor" evidence="2">
    <location>
        <begin position="203"/>
        <end position="263"/>
    </location>
</feature>
<gene>
    <name evidence="4" type="primary">Dsec\GM21279</name>
    <name evidence="4" type="ORF">Dsec_GM21279</name>
</gene>
<dbReference type="SUPFAM" id="SSF54001">
    <property type="entry name" value="Cysteine proteinases"/>
    <property type="match status" value="1"/>
</dbReference>
<organism evidence="5">
    <name type="scientific">Drosophila sechellia</name>
    <name type="common">Fruit fly</name>
    <dbReference type="NCBI Taxonomy" id="7238"/>
    <lineage>
        <taxon>Eukaryota</taxon>
        <taxon>Metazoa</taxon>
        <taxon>Ecdysozoa</taxon>
        <taxon>Arthropoda</taxon>
        <taxon>Hexapoda</taxon>
        <taxon>Insecta</taxon>
        <taxon>Pterygota</taxon>
        <taxon>Neoptera</taxon>
        <taxon>Endopterygota</taxon>
        <taxon>Diptera</taxon>
        <taxon>Brachycera</taxon>
        <taxon>Muscomorpha</taxon>
        <taxon>Ephydroidea</taxon>
        <taxon>Drosophilidae</taxon>
        <taxon>Drosophila</taxon>
        <taxon>Sophophora</taxon>
    </lineage>
</organism>
<name>B4IJX5_DROSE</name>
<dbReference type="Gene3D" id="3.90.70.80">
    <property type="match status" value="1"/>
</dbReference>
<dbReference type="Proteomes" id="UP000001292">
    <property type="component" value="Unassembled WGS sequence"/>
</dbReference>
<dbReference type="CDD" id="cd20380">
    <property type="entry name" value="Tudor_TDRD13-like"/>
    <property type="match status" value="1"/>
</dbReference>
<evidence type="ECO:0000313" key="4">
    <source>
        <dbReference type="EMBL" id="EDW51331.1"/>
    </source>
</evidence>
<dbReference type="CDD" id="cd22753">
    <property type="entry name" value="OTU_ALG13-like"/>
    <property type="match status" value="1"/>
</dbReference>
<accession>B4IJX5</accession>
<dbReference type="Pfam" id="PF02338">
    <property type="entry name" value="OTU"/>
    <property type="match status" value="1"/>
</dbReference>
<dbReference type="GO" id="GO:0061578">
    <property type="term" value="F:K63-linked deubiquitinase activity"/>
    <property type="evidence" value="ECO:0007669"/>
    <property type="project" value="TreeGrafter"/>
</dbReference>
<feature type="region of interest" description="Disordered" evidence="1">
    <location>
        <begin position="332"/>
        <end position="399"/>
    </location>
</feature>
<dbReference type="PANTHER" id="PTHR12419">
    <property type="entry name" value="OTU DOMAIN CONTAINING PROTEIN"/>
    <property type="match status" value="1"/>
</dbReference>
<dbReference type="AlphaFoldDB" id="B4IJX5"/>
<dbReference type="PhylomeDB" id="B4IJX5"/>
<dbReference type="PANTHER" id="PTHR12419:SF115">
    <property type="entry name" value="PROTEIN OVARIAN TUMOR LOCUS-RELATED"/>
    <property type="match status" value="1"/>
</dbReference>
<dbReference type="SMR" id="B4IJX5"/>
<dbReference type="PROSITE" id="PS50802">
    <property type="entry name" value="OTU"/>
    <property type="match status" value="1"/>
</dbReference>
<feature type="region of interest" description="Disordered" evidence="1">
    <location>
        <begin position="1"/>
        <end position="20"/>
    </location>
</feature>
<dbReference type="InterPro" id="IPR050704">
    <property type="entry name" value="Peptidase_C85-like"/>
</dbReference>
<evidence type="ECO:0000256" key="1">
    <source>
        <dbReference type="SAM" id="MobiDB-lite"/>
    </source>
</evidence>
<dbReference type="FunFam" id="3.90.70.80:FF:000029">
    <property type="entry name" value="Uncharacterized protein, isoform A"/>
    <property type="match status" value="1"/>
</dbReference>
<dbReference type="EMBL" id="CH480850">
    <property type="protein sequence ID" value="EDW51331.1"/>
    <property type="molecule type" value="Genomic_DNA"/>
</dbReference>
<protein>
    <submittedName>
        <fullName evidence="4">GM21279</fullName>
    </submittedName>
</protein>
<dbReference type="InterPro" id="IPR049769">
    <property type="entry name" value="OTU_OTU"/>
</dbReference>
<feature type="compositionally biased region" description="Basic and acidic residues" evidence="1">
    <location>
        <begin position="332"/>
        <end position="341"/>
    </location>
</feature>
<evidence type="ECO:0000259" key="2">
    <source>
        <dbReference type="PROSITE" id="PS50304"/>
    </source>
</evidence>
<dbReference type="HOGENOM" id="CLU_579057_0_0_1"/>
<dbReference type="STRING" id="7238.B4IJX5"/>
<proteinExistence type="predicted"/>
<feature type="domain" description="OTU" evidence="3">
    <location>
        <begin position="29"/>
        <end position="150"/>
    </location>
</feature>
<sequence length="472" mass="55790">MDMQLQRPITSGSRQAPDPYDQYLESRGLYRKHTARDASSLFRVIAEQMYDTQMLHYEIRLECVRFMTLKRRIFEKEIPGDFDSYMQDMSKPKTYGTMTELRAMSCLYRRNVILYEPFNMGTSVIFNRRYAENFRVFFNNENHFDSVYDVEYIERAAICQSIAFKLLYQKLFKLPDVSFAVEIMLHPHTFNWDRFNVEFDDKGYMVGAKCKVELPHETEMYTCHVQNISKDKKYGLIFVETIGKKIVVPYESLHPMPPEEYRPWSLPYRYHRQMPRMPLPKFAGKANKSAKWKKSKLFEIEYFESSKCDLIAMQGYMPAENCYHQDVHIQDDEQREHRDPEQNDQNPATEQRDREEPHAQQQHQRTKASRVQPQNSSSSQNQECSGSAAPPPPTQYMNYVPMIPSRPGHLPPPWPASPIALAEEFQFPISGTPHPPPTEVVFICHSVVMLHHHRELLLYRDRIHLCRFLLHR</sequence>
<dbReference type="PROSITE" id="PS50304">
    <property type="entry name" value="TUDOR"/>
    <property type="match status" value="1"/>
</dbReference>
<feature type="compositionally biased region" description="Low complexity" evidence="1">
    <location>
        <begin position="369"/>
        <end position="387"/>
    </location>
</feature>
<reference evidence="4 5" key="1">
    <citation type="journal article" date="2007" name="Nature">
        <title>Evolution of genes and genomes on the Drosophila phylogeny.</title>
        <authorList>
            <consortium name="Drosophila 12 Genomes Consortium"/>
            <person name="Clark A.G."/>
            <person name="Eisen M.B."/>
            <person name="Smith D.R."/>
            <person name="Bergman C.M."/>
            <person name="Oliver B."/>
            <person name="Markow T.A."/>
            <person name="Kaufman T.C."/>
            <person name="Kellis M."/>
            <person name="Gelbart W."/>
            <person name="Iyer V.N."/>
            <person name="Pollard D.A."/>
            <person name="Sackton T.B."/>
            <person name="Larracuente A.M."/>
            <person name="Singh N.D."/>
            <person name="Abad J.P."/>
            <person name="Abt D.N."/>
            <person name="Adryan B."/>
            <person name="Aguade M."/>
            <person name="Akashi H."/>
            <person name="Anderson W.W."/>
            <person name="Aquadro C.F."/>
            <person name="Ardell D.H."/>
            <person name="Arguello R."/>
            <person name="Artieri C.G."/>
            <person name="Barbash D.A."/>
            <person name="Barker D."/>
            <person name="Barsanti P."/>
            <person name="Batterham P."/>
            <person name="Batzoglou S."/>
            <person name="Begun D."/>
            <person name="Bhutkar A."/>
            <person name="Blanco E."/>
            <person name="Bosak S.A."/>
            <person name="Bradley R.K."/>
            <person name="Brand A.D."/>
            <person name="Brent M.R."/>
            <person name="Brooks A.N."/>
            <person name="Brown R.H."/>
            <person name="Butlin R.K."/>
            <person name="Caggese C."/>
            <person name="Calvi B.R."/>
            <person name="Bernardo de Carvalho A."/>
            <person name="Caspi A."/>
            <person name="Castrezana S."/>
            <person name="Celniker S.E."/>
            <person name="Chang J.L."/>
            <person name="Chapple C."/>
            <person name="Chatterji S."/>
            <person name="Chinwalla A."/>
            <person name="Civetta A."/>
            <person name="Clifton S.W."/>
            <person name="Comeron J.M."/>
            <person name="Costello J.C."/>
            <person name="Coyne J.A."/>
            <person name="Daub J."/>
            <person name="David R.G."/>
            <person name="Delcher A.L."/>
            <person name="Delehaunty K."/>
            <person name="Do C.B."/>
            <person name="Ebling H."/>
            <person name="Edwards K."/>
            <person name="Eickbush T."/>
            <person name="Evans J.D."/>
            <person name="Filipski A."/>
            <person name="Findeiss S."/>
            <person name="Freyhult E."/>
            <person name="Fulton L."/>
            <person name="Fulton R."/>
            <person name="Garcia A.C."/>
            <person name="Gardiner A."/>
            <person name="Garfield D.A."/>
            <person name="Garvin B.E."/>
            <person name="Gibson G."/>
            <person name="Gilbert D."/>
            <person name="Gnerre S."/>
            <person name="Godfrey J."/>
            <person name="Good R."/>
            <person name="Gotea V."/>
            <person name="Gravely B."/>
            <person name="Greenberg A.J."/>
            <person name="Griffiths-Jones S."/>
            <person name="Gross S."/>
            <person name="Guigo R."/>
            <person name="Gustafson E.A."/>
            <person name="Haerty W."/>
            <person name="Hahn M.W."/>
            <person name="Halligan D.L."/>
            <person name="Halpern A.L."/>
            <person name="Halter G.M."/>
            <person name="Han M.V."/>
            <person name="Heger A."/>
            <person name="Hillier L."/>
            <person name="Hinrichs A.S."/>
            <person name="Holmes I."/>
            <person name="Hoskins R.A."/>
            <person name="Hubisz M.J."/>
            <person name="Hultmark D."/>
            <person name="Huntley M.A."/>
            <person name="Jaffe D.B."/>
            <person name="Jagadeeshan S."/>
            <person name="Jeck W.R."/>
            <person name="Johnson J."/>
            <person name="Jones C.D."/>
            <person name="Jordan W.C."/>
            <person name="Karpen G.H."/>
            <person name="Kataoka E."/>
            <person name="Keightley P.D."/>
            <person name="Kheradpour P."/>
            <person name="Kirkness E.F."/>
            <person name="Koerich L.B."/>
            <person name="Kristiansen K."/>
            <person name="Kudrna D."/>
            <person name="Kulathinal R.J."/>
            <person name="Kumar S."/>
            <person name="Kwok R."/>
            <person name="Lander E."/>
            <person name="Langley C.H."/>
            <person name="Lapoint R."/>
            <person name="Lazzaro B.P."/>
            <person name="Lee S.J."/>
            <person name="Levesque L."/>
            <person name="Li R."/>
            <person name="Lin C.F."/>
            <person name="Lin M.F."/>
            <person name="Lindblad-Toh K."/>
            <person name="Llopart A."/>
            <person name="Long M."/>
            <person name="Low L."/>
            <person name="Lozovsky E."/>
            <person name="Lu J."/>
            <person name="Luo M."/>
            <person name="Machado C.A."/>
            <person name="Makalowski W."/>
            <person name="Marzo M."/>
            <person name="Matsuda M."/>
            <person name="Matzkin L."/>
            <person name="McAllister B."/>
            <person name="McBride C.S."/>
            <person name="McKernan B."/>
            <person name="McKernan K."/>
            <person name="Mendez-Lago M."/>
            <person name="Minx P."/>
            <person name="Mollenhauer M.U."/>
            <person name="Montooth K."/>
            <person name="Mount S.M."/>
            <person name="Mu X."/>
            <person name="Myers E."/>
            <person name="Negre B."/>
            <person name="Newfeld S."/>
            <person name="Nielsen R."/>
            <person name="Noor M.A."/>
            <person name="O'Grady P."/>
            <person name="Pachter L."/>
            <person name="Papaceit M."/>
            <person name="Parisi M.J."/>
            <person name="Parisi M."/>
            <person name="Parts L."/>
            <person name="Pedersen J.S."/>
            <person name="Pesole G."/>
            <person name="Phillippy A.M."/>
            <person name="Ponting C.P."/>
            <person name="Pop M."/>
            <person name="Porcelli D."/>
            <person name="Powell J.R."/>
            <person name="Prohaska S."/>
            <person name="Pruitt K."/>
            <person name="Puig M."/>
            <person name="Quesneville H."/>
            <person name="Ram K.R."/>
            <person name="Rand D."/>
            <person name="Rasmussen M.D."/>
            <person name="Reed L.K."/>
            <person name="Reenan R."/>
            <person name="Reily A."/>
            <person name="Remington K.A."/>
            <person name="Rieger T.T."/>
            <person name="Ritchie M.G."/>
            <person name="Robin C."/>
            <person name="Rogers Y.H."/>
            <person name="Rohde C."/>
            <person name="Rozas J."/>
            <person name="Rubenfield M.J."/>
            <person name="Ruiz A."/>
            <person name="Russo S."/>
            <person name="Salzberg S.L."/>
            <person name="Sanchez-Gracia A."/>
            <person name="Saranga D.J."/>
            <person name="Sato H."/>
            <person name="Schaeffer S.W."/>
            <person name="Schatz M.C."/>
            <person name="Schlenke T."/>
            <person name="Schwartz R."/>
            <person name="Segarra C."/>
            <person name="Singh R.S."/>
            <person name="Sirot L."/>
            <person name="Sirota M."/>
            <person name="Sisneros N.B."/>
            <person name="Smith C.D."/>
            <person name="Smith T.F."/>
            <person name="Spieth J."/>
            <person name="Stage D.E."/>
            <person name="Stark A."/>
            <person name="Stephan W."/>
            <person name="Strausberg R.L."/>
            <person name="Strempel S."/>
            <person name="Sturgill D."/>
            <person name="Sutton G."/>
            <person name="Sutton G.G."/>
            <person name="Tao W."/>
            <person name="Teichmann S."/>
            <person name="Tobari Y.N."/>
            <person name="Tomimura Y."/>
            <person name="Tsolas J.M."/>
            <person name="Valente V.L."/>
            <person name="Venter E."/>
            <person name="Venter J.C."/>
            <person name="Vicario S."/>
            <person name="Vieira F.G."/>
            <person name="Vilella A.J."/>
            <person name="Villasante A."/>
            <person name="Walenz B."/>
            <person name="Wang J."/>
            <person name="Wasserman M."/>
            <person name="Watts T."/>
            <person name="Wilson D."/>
            <person name="Wilson R.K."/>
            <person name="Wing R.A."/>
            <person name="Wolfner M.F."/>
            <person name="Wong A."/>
            <person name="Wong G.K."/>
            <person name="Wu C.I."/>
            <person name="Wu G."/>
            <person name="Yamamoto D."/>
            <person name="Yang H.P."/>
            <person name="Yang S.P."/>
            <person name="Yorke J.A."/>
            <person name="Yoshida K."/>
            <person name="Zdobnov E."/>
            <person name="Zhang P."/>
            <person name="Zhang Y."/>
            <person name="Zimin A.V."/>
            <person name="Baldwin J."/>
            <person name="Abdouelleil A."/>
            <person name="Abdulkadir J."/>
            <person name="Abebe A."/>
            <person name="Abera B."/>
            <person name="Abreu J."/>
            <person name="Acer S.C."/>
            <person name="Aftuck L."/>
            <person name="Alexander A."/>
            <person name="An P."/>
            <person name="Anderson E."/>
            <person name="Anderson S."/>
            <person name="Arachi H."/>
            <person name="Azer M."/>
            <person name="Bachantsang P."/>
            <person name="Barry A."/>
            <person name="Bayul T."/>
            <person name="Berlin A."/>
            <person name="Bessette D."/>
            <person name="Bloom T."/>
            <person name="Blye J."/>
            <person name="Boguslavskiy L."/>
            <person name="Bonnet C."/>
            <person name="Boukhgalter B."/>
            <person name="Bourzgui I."/>
            <person name="Brown A."/>
            <person name="Cahill P."/>
            <person name="Channer S."/>
            <person name="Cheshatsang Y."/>
            <person name="Chuda L."/>
            <person name="Citroen M."/>
            <person name="Collymore A."/>
            <person name="Cooke P."/>
            <person name="Costello M."/>
            <person name="D'Aco K."/>
            <person name="Daza R."/>
            <person name="De Haan G."/>
            <person name="DeGray S."/>
            <person name="DeMaso C."/>
            <person name="Dhargay N."/>
            <person name="Dooley K."/>
            <person name="Dooley E."/>
            <person name="Doricent M."/>
            <person name="Dorje P."/>
            <person name="Dorjee K."/>
            <person name="Dupes A."/>
            <person name="Elong R."/>
            <person name="Falk J."/>
            <person name="Farina A."/>
            <person name="Faro S."/>
            <person name="Ferguson D."/>
            <person name="Fisher S."/>
            <person name="Foley C.D."/>
            <person name="Franke A."/>
            <person name="Friedrich D."/>
            <person name="Gadbois L."/>
            <person name="Gearin G."/>
            <person name="Gearin C.R."/>
            <person name="Giannoukos G."/>
            <person name="Goode T."/>
            <person name="Graham J."/>
            <person name="Grandbois E."/>
            <person name="Grewal S."/>
            <person name="Gyaltsen K."/>
            <person name="Hafez N."/>
            <person name="Hagos B."/>
            <person name="Hall J."/>
            <person name="Henson C."/>
            <person name="Hollinger A."/>
            <person name="Honan T."/>
            <person name="Huard M.D."/>
            <person name="Hughes L."/>
            <person name="Hurhula B."/>
            <person name="Husby M.E."/>
            <person name="Kamat A."/>
            <person name="Kanga B."/>
            <person name="Kashin S."/>
            <person name="Khazanovich D."/>
            <person name="Kisner P."/>
            <person name="Lance K."/>
            <person name="Lara M."/>
            <person name="Lee W."/>
            <person name="Lennon N."/>
            <person name="Letendre F."/>
            <person name="LeVine R."/>
            <person name="Lipovsky A."/>
            <person name="Liu X."/>
            <person name="Liu J."/>
            <person name="Liu S."/>
            <person name="Lokyitsang T."/>
            <person name="Lokyitsang Y."/>
            <person name="Lubonja R."/>
            <person name="Lui A."/>
            <person name="MacDonald P."/>
            <person name="Magnisalis V."/>
            <person name="Maru K."/>
            <person name="Matthews C."/>
            <person name="McCusker W."/>
            <person name="McDonough S."/>
            <person name="Mehta T."/>
            <person name="Meldrim J."/>
            <person name="Meneus L."/>
            <person name="Mihai O."/>
            <person name="Mihalev A."/>
            <person name="Mihova T."/>
            <person name="Mittelman R."/>
            <person name="Mlenga V."/>
            <person name="Montmayeur A."/>
            <person name="Mulrain L."/>
            <person name="Navidi A."/>
            <person name="Naylor J."/>
            <person name="Negash T."/>
            <person name="Nguyen T."/>
            <person name="Nguyen N."/>
            <person name="Nicol R."/>
            <person name="Norbu C."/>
            <person name="Norbu N."/>
            <person name="Novod N."/>
            <person name="O'Neill B."/>
            <person name="Osman S."/>
            <person name="Markiewicz E."/>
            <person name="Oyono O.L."/>
            <person name="Patti C."/>
            <person name="Phunkhang P."/>
            <person name="Pierre F."/>
            <person name="Priest M."/>
            <person name="Raghuraman S."/>
            <person name="Rege F."/>
            <person name="Reyes R."/>
            <person name="Rise C."/>
            <person name="Rogov P."/>
            <person name="Ross K."/>
            <person name="Ryan E."/>
            <person name="Settipalli S."/>
            <person name="Shea T."/>
            <person name="Sherpa N."/>
            <person name="Shi L."/>
            <person name="Shih D."/>
            <person name="Sparrow T."/>
            <person name="Spaulding J."/>
            <person name="Stalker J."/>
            <person name="Stange-Thomann N."/>
            <person name="Stavropoulos S."/>
            <person name="Stone C."/>
            <person name="Strader C."/>
            <person name="Tesfaye S."/>
            <person name="Thomson T."/>
            <person name="Thoulutsang Y."/>
            <person name="Thoulutsang D."/>
            <person name="Topham K."/>
            <person name="Topping I."/>
            <person name="Tsamla T."/>
            <person name="Vassiliev H."/>
            <person name="Vo A."/>
            <person name="Wangchuk T."/>
            <person name="Wangdi T."/>
            <person name="Weiand M."/>
            <person name="Wilkinson J."/>
            <person name="Wilson A."/>
            <person name="Yadav S."/>
            <person name="Young G."/>
            <person name="Yu Q."/>
            <person name="Zembek L."/>
            <person name="Zhong D."/>
            <person name="Zimmer A."/>
            <person name="Zwirko Z."/>
            <person name="Jaffe D.B."/>
            <person name="Alvarez P."/>
            <person name="Brockman W."/>
            <person name="Butler J."/>
            <person name="Chin C."/>
            <person name="Gnerre S."/>
            <person name="Grabherr M."/>
            <person name="Kleber M."/>
            <person name="Mauceli E."/>
            <person name="MacCallum I."/>
        </authorList>
    </citation>
    <scope>NUCLEOTIDE SEQUENCE [LARGE SCALE GENOMIC DNA]</scope>
    <source>
        <strain evidence="5">Rob3c / Tucson 14021-0248.25</strain>
    </source>
</reference>
<evidence type="ECO:0000313" key="5">
    <source>
        <dbReference type="Proteomes" id="UP000001292"/>
    </source>
</evidence>
<dbReference type="InterPro" id="IPR003323">
    <property type="entry name" value="OTU_dom"/>
</dbReference>